<dbReference type="AlphaFoldDB" id="A0A9N9DGB6"/>
<protein>
    <submittedName>
        <fullName evidence="1">2999_t:CDS:1</fullName>
    </submittedName>
</protein>
<name>A0A9N9DGB6_9GLOM</name>
<dbReference type="OrthoDB" id="3261131at2759"/>
<proteinExistence type="predicted"/>
<keyword evidence="2" id="KW-1185">Reference proteome</keyword>
<sequence>RIFLSHDILTKRIIVIDMHEENGLAVVKEKISSKKCCVVGLDDKEDWEELGASRRMLKHKIEADAEVFFKNMKESLSPSDLAKAKNWQHEQSSNAIYLNHRPADASGNPVSLQHHIFATFLDACETITPEDVDYAFVGAAAESMSMVHANEDARERHSRRCIEITTISALTSTQTGR</sequence>
<dbReference type="EMBL" id="CAJVPJ010003241">
    <property type="protein sequence ID" value="CAG8637288.1"/>
    <property type="molecule type" value="Genomic_DNA"/>
</dbReference>
<organism evidence="1 2">
    <name type="scientific">Paraglomus occultum</name>
    <dbReference type="NCBI Taxonomy" id="144539"/>
    <lineage>
        <taxon>Eukaryota</taxon>
        <taxon>Fungi</taxon>
        <taxon>Fungi incertae sedis</taxon>
        <taxon>Mucoromycota</taxon>
        <taxon>Glomeromycotina</taxon>
        <taxon>Glomeromycetes</taxon>
        <taxon>Paraglomerales</taxon>
        <taxon>Paraglomeraceae</taxon>
        <taxon>Paraglomus</taxon>
    </lineage>
</organism>
<evidence type="ECO:0000313" key="2">
    <source>
        <dbReference type="Proteomes" id="UP000789572"/>
    </source>
</evidence>
<evidence type="ECO:0000313" key="1">
    <source>
        <dbReference type="EMBL" id="CAG8637288.1"/>
    </source>
</evidence>
<accession>A0A9N9DGB6</accession>
<dbReference type="Proteomes" id="UP000789572">
    <property type="component" value="Unassembled WGS sequence"/>
</dbReference>
<comment type="caution">
    <text evidence="1">The sequence shown here is derived from an EMBL/GenBank/DDBJ whole genome shotgun (WGS) entry which is preliminary data.</text>
</comment>
<feature type="non-terminal residue" evidence="1">
    <location>
        <position position="177"/>
    </location>
</feature>
<gene>
    <name evidence="1" type="ORF">POCULU_LOCUS9229</name>
</gene>
<reference evidence="1" key="1">
    <citation type="submission" date="2021-06" db="EMBL/GenBank/DDBJ databases">
        <authorList>
            <person name="Kallberg Y."/>
            <person name="Tangrot J."/>
            <person name="Rosling A."/>
        </authorList>
    </citation>
    <scope>NUCLEOTIDE SEQUENCE</scope>
    <source>
        <strain evidence="1">IA702</strain>
    </source>
</reference>